<dbReference type="Gene3D" id="3.50.50.60">
    <property type="entry name" value="FAD/NAD(P)-binding domain"/>
    <property type="match status" value="2"/>
</dbReference>
<dbReference type="GO" id="GO:0071949">
    <property type="term" value="F:FAD binding"/>
    <property type="evidence" value="ECO:0007669"/>
    <property type="project" value="InterPro"/>
</dbReference>
<reference evidence="3 4" key="1">
    <citation type="submission" date="2016-10" db="EMBL/GenBank/DDBJ databases">
        <authorList>
            <person name="de Groot N.N."/>
        </authorList>
    </citation>
    <scope>NUCLEOTIDE SEQUENCE [LARGE SCALE GENOMIC DNA]</scope>
    <source>
        <strain evidence="3 4">DSM 21800</strain>
    </source>
</reference>
<keyword evidence="1" id="KW-0560">Oxidoreductase</keyword>
<gene>
    <name evidence="3" type="ORF">SAMN04489812_0344</name>
</gene>
<organism evidence="3 4">
    <name type="scientific">Microlunatus soli</name>
    <dbReference type="NCBI Taxonomy" id="630515"/>
    <lineage>
        <taxon>Bacteria</taxon>
        <taxon>Bacillati</taxon>
        <taxon>Actinomycetota</taxon>
        <taxon>Actinomycetes</taxon>
        <taxon>Propionibacteriales</taxon>
        <taxon>Propionibacteriaceae</taxon>
        <taxon>Microlunatus</taxon>
    </lineage>
</organism>
<dbReference type="RefSeq" id="WP_091518900.1">
    <property type="nucleotide sequence ID" value="NZ_LT629772.1"/>
</dbReference>
<dbReference type="AlphaFoldDB" id="A0A1H1N214"/>
<dbReference type="PANTHER" id="PTHR43476:SF5">
    <property type="entry name" value="FAD-DEPENDENT MONOOXYGENASE"/>
    <property type="match status" value="1"/>
</dbReference>
<dbReference type="InterPro" id="IPR002938">
    <property type="entry name" value="FAD-bd"/>
</dbReference>
<proteinExistence type="predicted"/>
<accession>A0A1H1N214</accession>
<protein>
    <submittedName>
        <fullName evidence="3">2-polyprenyl-6-methoxyphenol hydroxylase</fullName>
    </submittedName>
</protein>
<dbReference type="OrthoDB" id="9791689at2"/>
<dbReference type="Pfam" id="PF01494">
    <property type="entry name" value="FAD_binding_3"/>
    <property type="match status" value="1"/>
</dbReference>
<dbReference type="InterPro" id="IPR036188">
    <property type="entry name" value="FAD/NAD-bd_sf"/>
</dbReference>
<evidence type="ECO:0000259" key="2">
    <source>
        <dbReference type="Pfam" id="PF01494"/>
    </source>
</evidence>
<dbReference type="SUPFAM" id="SSF51905">
    <property type="entry name" value="FAD/NAD(P)-binding domain"/>
    <property type="match status" value="1"/>
</dbReference>
<feature type="domain" description="FAD-binding" evidence="2">
    <location>
        <begin position="3"/>
        <end position="358"/>
    </location>
</feature>
<keyword evidence="4" id="KW-1185">Reference proteome</keyword>
<sequence length="413" mass="45601">MTTRVAVVGGGPGGVMLAYLLARARISVTLLETHRDFDRDFRGDSLHPYTLELLDSLGLAEDLLRLDHVAARYFRFHTPTGTVTTADYGKVRSPFPYVALMPQARFLAFLAERASRFDDFELRTDAKVVDLLTARSEDHQATERWPADRRVRGVRYRSADGEHDLAADLVIAADGRFSRLRRIADLPVRSLGATTDLLWFRLPRQPDDPPEADTDLYFGSGNYVGLLGAPTSWQVGYSLPKGGYRALRADGVQPIKDFLHRHVGWLGDRIELLENFNQTTLLSVDISRVDRWHRPGLLLIGDAAHVISPVGGNGILMAIQDAVAAANRLIPAMRTGQLDSADLVAIQAAREPAIRQVQAQQVRVERRAATARQAGRPLIPTRPLKVITAIPGMRARAATANAYGPYPPRLEVG</sequence>
<evidence type="ECO:0000256" key="1">
    <source>
        <dbReference type="ARBA" id="ARBA00023002"/>
    </source>
</evidence>
<dbReference type="PRINTS" id="PR00420">
    <property type="entry name" value="RNGMNOXGNASE"/>
</dbReference>
<evidence type="ECO:0000313" key="3">
    <source>
        <dbReference type="EMBL" id="SDR92957.1"/>
    </source>
</evidence>
<dbReference type="Proteomes" id="UP000199103">
    <property type="component" value="Chromosome I"/>
</dbReference>
<dbReference type="STRING" id="630515.SAMN04489812_0344"/>
<name>A0A1H1N214_9ACTN</name>
<dbReference type="InterPro" id="IPR050631">
    <property type="entry name" value="PheA/TfdB_FAD_monoxygenase"/>
</dbReference>
<dbReference type="EMBL" id="LT629772">
    <property type="protein sequence ID" value="SDR92957.1"/>
    <property type="molecule type" value="Genomic_DNA"/>
</dbReference>
<evidence type="ECO:0000313" key="4">
    <source>
        <dbReference type="Proteomes" id="UP000199103"/>
    </source>
</evidence>
<dbReference type="PANTHER" id="PTHR43476">
    <property type="entry name" value="3-(3-HYDROXY-PHENYL)PROPIONATE/3-HYDROXYCINNAMIC ACID HYDROXYLASE"/>
    <property type="match status" value="1"/>
</dbReference>
<dbReference type="GO" id="GO:0016491">
    <property type="term" value="F:oxidoreductase activity"/>
    <property type="evidence" value="ECO:0007669"/>
    <property type="project" value="UniProtKB-KW"/>
</dbReference>